<keyword evidence="2" id="KW-1133">Transmembrane helix</keyword>
<dbReference type="Proteomes" id="UP001500635">
    <property type="component" value="Unassembled WGS sequence"/>
</dbReference>
<keyword evidence="2" id="KW-0472">Membrane</keyword>
<name>A0ABP8JWA5_9ACTN</name>
<feature type="transmembrane region" description="Helical" evidence="2">
    <location>
        <begin position="21"/>
        <end position="40"/>
    </location>
</feature>
<keyword evidence="4" id="KW-1185">Reference proteome</keyword>
<evidence type="ECO:0000256" key="1">
    <source>
        <dbReference type="SAM" id="MobiDB-lite"/>
    </source>
</evidence>
<dbReference type="EMBL" id="BAABFR010000050">
    <property type="protein sequence ID" value="GAA4396638.1"/>
    <property type="molecule type" value="Genomic_DNA"/>
</dbReference>
<evidence type="ECO:0000313" key="4">
    <source>
        <dbReference type="Proteomes" id="UP001500635"/>
    </source>
</evidence>
<organism evidence="3 4">
    <name type="scientific">Tsukamurella soli</name>
    <dbReference type="NCBI Taxonomy" id="644556"/>
    <lineage>
        <taxon>Bacteria</taxon>
        <taxon>Bacillati</taxon>
        <taxon>Actinomycetota</taxon>
        <taxon>Actinomycetes</taxon>
        <taxon>Mycobacteriales</taxon>
        <taxon>Tsukamurellaceae</taxon>
        <taxon>Tsukamurella</taxon>
    </lineage>
</organism>
<evidence type="ECO:0008006" key="5">
    <source>
        <dbReference type="Google" id="ProtNLM"/>
    </source>
</evidence>
<comment type="caution">
    <text evidence="3">The sequence shown here is derived from an EMBL/GenBank/DDBJ whole genome shotgun (WGS) entry which is preliminary data.</text>
</comment>
<keyword evidence="2" id="KW-0812">Transmembrane</keyword>
<sequence length="114" mass="12379">MRETMVGMSNQPLPFSNGLPLRRMGAILVLVMAVLVWRFVAVDNTTFRILCGLAILFEIAFFGVLVLMSRRIRRQYAAVEAEIGAATSATDGPREPGTGEQSGTVEPGPTDHSE</sequence>
<feature type="region of interest" description="Disordered" evidence="1">
    <location>
        <begin position="87"/>
        <end position="114"/>
    </location>
</feature>
<evidence type="ECO:0000256" key="2">
    <source>
        <dbReference type="SAM" id="Phobius"/>
    </source>
</evidence>
<evidence type="ECO:0000313" key="3">
    <source>
        <dbReference type="EMBL" id="GAA4396638.1"/>
    </source>
</evidence>
<reference evidence="4" key="1">
    <citation type="journal article" date="2019" name="Int. J. Syst. Evol. Microbiol.">
        <title>The Global Catalogue of Microorganisms (GCM) 10K type strain sequencing project: providing services to taxonomists for standard genome sequencing and annotation.</title>
        <authorList>
            <consortium name="The Broad Institute Genomics Platform"/>
            <consortium name="The Broad Institute Genome Sequencing Center for Infectious Disease"/>
            <person name="Wu L."/>
            <person name="Ma J."/>
        </authorList>
    </citation>
    <scope>NUCLEOTIDE SEQUENCE [LARGE SCALE GENOMIC DNA]</scope>
    <source>
        <strain evidence="4">JCM 17688</strain>
    </source>
</reference>
<accession>A0ABP8JWA5</accession>
<gene>
    <name evidence="3" type="ORF">GCM10023147_31240</name>
</gene>
<proteinExistence type="predicted"/>
<protein>
    <recommendedName>
        <fullName evidence="5">DUF4229 domain-containing protein</fullName>
    </recommendedName>
</protein>
<feature type="transmembrane region" description="Helical" evidence="2">
    <location>
        <begin position="46"/>
        <end position="67"/>
    </location>
</feature>